<accession>A0AAD5VGJ5</accession>
<dbReference type="InterPro" id="IPR002589">
    <property type="entry name" value="Macro_dom"/>
</dbReference>
<name>A0AAD5VGJ5_9APHY</name>
<keyword evidence="3" id="KW-1185">Reference proteome</keyword>
<dbReference type="AlphaFoldDB" id="A0AAD5VGJ5"/>
<dbReference type="SUPFAM" id="SSF52949">
    <property type="entry name" value="Macro domain-like"/>
    <property type="match status" value="1"/>
</dbReference>
<sequence length="271" mass="29505">MTGPFDDPPPAYNAWQSQANRAGFGPEPLEGITFIFLDSSATLPPEWGRALRQHVPETIREQFTVVHGRLNQLSGANSKFDCIVSPANSHGRLDGGFDYHLSRAISPSDPSLPTKLAQAQVYKQWKGYQPPGTCTLVPLQNTPCSSNTHNCTYIALCPSMRVPSPVAWNREIVYNCMWSLLVTIDAHNQSIGSGANNTNGTNGGGGGKIKKVLMTGFGTGTGGISPQKCAQQMALAVRDYVDASTHEEKWSKMSMQEAFEIAKDCRQTHHI</sequence>
<comment type="caution">
    <text evidence="2">The sequence shown here is derived from an EMBL/GenBank/DDBJ whole genome shotgun (WGS) entry which is preliminary data.</text>
</comment>
<reference evidence="2" key="1">
    <citation type="submission" date="2022-07" db="EMBL/GenBank/DDBJ databases">
        <title>Genome Sequence of Physisporinus lineatus.</title>
        <authorList>
            <person name="Buettner E."/>
        </authorList>
    </citation>
    <scope>NUCLEOTIDE SEQUENCE</scope>
    <source>
        <strain evidence="2">VT162</strain>
    </source>
</reference>
<dbReference type="SMART" id="SM00506">
    <property type="entry name" value="A1pp"/>
    <property type="match status" value="1"/>
</dbReference>
<evidence type="ECO:0000313" key="2">
    <source>
        <dbReference type="EMBL" id="KAJ3491851.1"/>
    </source>
</evidence>
<dbReference type="InterPro" id="IPR043472">
    <property type="entry name" value="Macro_dom-like"/>
</dbReference>
<gene>
    <name evidence="2" type="ORF">NLI96_g419</name>
</gene>
<evidence type="ECO:0000259" key="1">
    <source>
        <dbReference type="PROSITE" id="PS51154"/>
    </source>
</evidence>
<dbReference type="PROSITE" id="PS51154">
    <property type="entry name" value="MACRO"/>
    <property type="match status" value="1"/>
</dbReference>
<organism evidence="2 3">
    <name type="scientific">Meripilus lineatus</name>
    <dbReference type="NCBI Taxonomy" id="2056292"/>
    <lineage>
        <taxon>Eukaryota</taxon>
        <taxon>Fungi</taxon>
        <taxon>Dikarya</taxon>
        <taxon>Basidiomycota</taxon>
        <taxon>Agaricomycotina</taxon>
        <taxon>Agaricomycetes</taxon>
        <taxon>Polyporales</taxon>
        <taxon>Meripilaceae</taxon>
        <taxon>Meripilus</taxon>
    </lineage>
</organism>
<evidence type="ECO:0000313" key="3">
    <source>
        <dbReference type="Proteomes" id="UP001212997"/>
    </source>
</evidence>
<proteinExistence type="predicted"/>
<dbReference type="Gene3D" id="3.40.220.10">
    <property type="entry name" value="Leucine Aminopeptidase, subunit E, domain 1"/>
    <property type="match status" value="1"/>
</dbReference>
<feature type="domain" description="Macro" evidence="1">
    <location>
        <begin position="50"/>
        <end position="271"/>
    </location>
</feature>
<protein>
    <recommendedName>
        <fullName evidence="1">Macro domain-containing protein</fullName>
    </recommendedName>
</protein>
<dbReference type="Proteomes" id="UP001212997">
    <property type="component" value="Unassembled WGS sequence"/>
</dbReference>
<dbReference type="EMBL" id="JANAWD010000006">
    <property type="protein sequence ID" value="KAJ3491851.1"/>
    <property type="molecule type" value="Genomic_DNA"/>
</dbReference>